<proteinExistence type="predicted"/>
<accession>A0A8X6QEW9</accession>
<keyword evidence="2" id="KW-1185">Reference proteome</keyword>
<protein>
    <submittedName>
        <fullName evidence="1">Uncharacterized protein</fullName>
    </submittedName>
</protein>
<gene>
    <name evidence="1" type="ORF">NPIL_12171</name>
</gene>
<reference evidence="1" key="1">
    <citation type="submission" date="2020-08" db="EMBL/GenBank/DDBJ databases">
        <title>Multicomponent nature underlies the extraordinary mechanical properties of spider dragline silk.</title>
        <authorList>
            <person name="Kono N."/>
            <person name="Nakamura H."/>
            <person name="Mori M."/>
            <person name="Yoshida Y."/>
            <person name="Ohtoshi R."/>
            <person name="Malay A.D."/>
            <person name="Moran D.A.P."/>
            <person name="Tomita M."/>
            <person name="Numata K."/>
            <person name="Arakawa K."/>
        </authorList>
    </citation>
    <scope>NUCLEOTIDE SEQUENCE</scope>
</reference>
<name>A0A8X6QEW9_NEPPI</name>
<evidence type="ECO:0000313" key="1">
    <source>
        <dbReference type="EMBL" id="GFU09972.1"/>
    </source>
</evidence>
<evidence type="ECO:0000313" key="2">
    <source>
        <dbReference type="Proteomes" id="UP000887013"/>
    </source>
</evidence>
<comment type="caution">
    <text evidence="1">The sequence shown here is derived from an EMBL/GenBank/DDBJ whole genome shotgun (WGS) entry which is preliminary data.</text>
</comment>
<dbReference type="Proteomes" id="UP000887013">
    <property type="component" value="Unassembled WGS sequence"/>
</dbReference>
<sequence length="86" mass="9682">MPEGDSHFLASYSSSTDEFFGSHIFDRIALLLKHLQQSLVSPWQQFGKQAKIGIPPDMYSMSRVSIVEDTEKFSTFFATVSLCTSK</sequence>
<organism evidence="1 2">
    <name type="scientific">Nephila pilipes</name>
    <name type="common">Giant wood spider</name>
    <name type="synonym">Nephila maculata</name>
    <dbReference type="NCBI Taxonomy" id="299642"/>
    <lineage>
        <taxon>Eukaryota</taxon>
        <taxon>Metazoa</taxon>
        <taxon>Ecdysozoa</taxon>
        <taxon>Arthropoda</taxon>
        <taxon>Chelicerata</taxon>
        <taxon>Arachnida</taxon>
        <taxon>Araneae</taxon>
        <taxon>Araneomorphae</taxon>
        <taxon>Entelegynae</taxon>
        <taxon>Araneoidea</taxon>
        <taxon>Nephilidae</taxon>
        <taxon>Nephila</taxon>
    </lineage>
</organism>
<dbReference type="EMBL" id="BMAW01124881">
    <property type="protein sequence ID" value="GFU09972.1"/>
    <property type="molecule type" value="Genomic_DNA"/>
</dbReference>
<dbReference type="AlphaFoldDB" id="A0A8X6QEW9"/>